<dbReference type="Gene3D" id="3.20.20.70">
    <property type="entry name" value="Aldolase class I"/>
    <property type="match status" value="1"/>
</dbReference>
<feature type="binding site" description="in other chain" evidence="12 15">
    <location>
        <position position="316"/>
    </location>
    <ligand>
        <name>K(+)</name>
        <dbReference type="ChEBI" id="CHEBI:29103"/>
        <note>ligand shared between two tetrameric partners</note>
    </ligand>
</feature>
<feature type="binding site" evidence="12">
    <location>
        <begin position="377"/>
        <end position="378"/>
    </location>
    <ligand>
        <name>IMP</name>
        <dbReference type="ChEBI" id="CHEBI:58053"/>
    </ligand>
</feature>
<organism evidence="20 21">
    <name type="scientific">Canavalia gladiata</name>
    <name type="common">Sword bean</name>
    <name type="synonym">Dolichos gladiatus</name>
    <dbReference type="NCBI Taxonomy" id="3824"/>
    <lineage>
        <taxon>Eukaryota</taxon>
        <taxon>Viridiplantae</taxon>
        <taxon>Streptophyta</taxon>
        <taxon>Embryophyta</taxon>
        <taxon>Tracheophyta</taxon>
        <taxon>Spermatophyta</taxon>
        <taxon>Magnoliopsida</taxon>
        <taxon>eudicotyledons</taxon>
        <taxon>Gunneridae</taxon>
        <taxon>Pentapetalae</taxon>
        <taxon>rosids</taxon>
        <taxon>fabids</taxon>
        <taxon>Fabales</taxon>
        <taxon>Fabaceae</taxon>
        <taxon>Papilionoideae</taxon>
        <taxon>50 kb inversion clade</taxon>
        <taxon>NPAAA clade</taxon>
        <taxon>indigoferoid/millettioid clade</taxon>
        <taxon>Phaseoleae</taxon>
        <taxon>Canavalia</taxon>
    </lineage>
</organism>
<evidence type="ECO:0000256" key="14">
    <source>
        <dbReference type="PIRSR" id="PIRSR000130-3"/>
    </source>
</evidence>
<evidence type="ECO:0000256" key="5">
    <source>
        <dbReference type="ARBA" id="ARBA00022755"/>
    </source>
</evidence>
<dbReference type="Pfam" id="PF00478">
    <property type="entry name" value="IMPDH"/>
    <property type="match status" value="1"/>
</dbReference>
<keyword evidence="3 12" id="KW-0479">Metal-binding</keyword>
<dbReference type="InterPro" id="IPR046342">
    <property type="entry name" value="CBS_dom_sf"/>
</dbReference>
<comment type="similarity">
    <text evidence="2 12 17">Belongs to the IMPDH/GMPR family.</text>
</comment>
<evidence type="ECO:0000256" key="9">
    <source>
        <dbReference type="ARBA" id="ARBA00023122"/>
    </source>
</evidence>
<dbReference type="InterPro" id="IPR005990">
    <property type="entry name" value="IMP_DH"/>
</dbReference>
<comment type="subunit">
    <text evidence="12">Homotetramer.</text>
</comment>
<evidence type="ECO:0000256" key="8">
    <source>
        <dbReference type="ARBA" id="ARBA00023027"/>
    </source>
</evidence>
<feature type="binding site" description="in other chain" evidence="12 15">
    <location>
        <position position="318"/>
    </location>
    <ligand>
        <name>K(+)</name>
        <dbReference type="ChEBI" id="CHEBI:29103"/>
        <note>ligand shared between two tetrameric partners</note>
    </ligand>
</feature>
<evidence type="ECO:0000313" key="21">
    <source>
        <dbReference type="Proteomes" id="UP001367508"/>
    </source>
</evidence>
<accession>A0AAN9MEC4</accession>
<comment type="cofactor">
    <cofactor evidence="1 12">
        <name>K(+)</name>
        <dbReference type="ChEBI" id="CHEBI:29103"/>
    </cofactor>
</comment>
<dbReference type="SUPFAM" id="SSF54631">
    <property type="entry name" value="CBS-domain pair"/>
    <property type="match status" value="1"/>
</dbReference>
<feature type="domain" description="CBS" evidence="19">
    <location>
        <begin position="168"/>
        <end position="224"/>
    </location>
</feature>
<comment type="caution">
    <text evidence="20">The sequence shown here is derived from an EMBL/GenBank/DDBJ whole genome shotgun (WGS) entry which is preliminary data.</text>
</comment>
<dbReference type="InterPro" id="IPR013785">
    <property type="entry name" value="Aldolase_TIM"/>
</dbReference>
<dbReference type="InterPro" id="IPR000644">
    <property type="entry name" value="CBS_dom"/>
</dbReference>
<dbReference type="InterPro" id="IPR015875">
    <property type="entry name" value="IMP_DH/GMP_Rdtase_CS"/>
</dbReference>
<dbReference type="EC" id="1.1.1.205" evidence="12 18"/>
<feature type="active site" description="Proton acceptor" evidence="12 13">
    <location>
        <position position="417"/>
    </location>
</feature>
<dbReference type="PANTHER" id="PTHR11911:SF111">
    <property type="entry name" value="INOSINE-5'-MONOPHOSPHATE DEHYDROGENASE"/>
    <property type="match status" value="1"/>
</dbReference>
<keyword evidence="4 12" id="KW-0332">GMP biosynthesis</keyword>
<feature type="binding site" evidence="12 14">
    <location>
        <begin position="314"/>
        <end position="316"/>
    </location>
    <ligand>
        <name>NAD(+)</name>
        <dbReference type="ChEBI" id="CHEBI:57540"/>
    </ligand>
</feature>
<dbReference type="CDD" id="cd00381">
    <property type="entry name" value="IMPDH"/>
    <property type="match status" value="1"/>
</dbReference>
<evidence type="ECO:0000256" key="1">
    <source>
        <dbReference type="ARBA" id="ARBA00001958"/>
    </source>
</evidence>
<evidence type="ECO:0000256" key="3">
    <source>
        <dbReference type="ARBA" id="ARBA00022723"/>
    </source>
</evidence>
<evidence type="ECO:0000256" key="15">
    <source>
        <dbReference type="PIRSR" id="PIRSR000130-4"/>
    </source>
</evidence>
<feature type="binding site" evidence="12">
    <location>
        <position position="319"/>
    </location>
    <ligand>
        <name>IMP</name>
        <dbReference type="ChEBI" id="CHEBI:58053"/>
    </ligand>
</feature>
<keyword evidence="6 12" id="KW-0630">Potassium</keyword>
<keyword evidence="7 12" id="KW-0560">Oxidoreductase</keyword>
<feature type="binding site" evidence="12">
    <location>
        <position position="429"/>
    </location>
    <ligand>
        <name>IMP</name>
        <dbReference type="ChEBI" id="CHEBI:58053"/>
    </ligand>
</feature>
<dbReference type="GO" id="GO:0006177">
    <property type="term" value="P:GMP biosynthetic process"/>
    <property type="evidence" value="ECO:0007669"/>
    <property type="project" value="UniProtKB-UniRule"/>
</dbReference>
<dbReference type="PIRSF" id="PIRSF000130">
    <property type="entry name" value="IMPDH"/>
    <property type="match status" value="1"/>
</dbReference>
<comment type="caution">
    <text evidence="12">Lacks conserved residue(s) required for the propagation of feature annotation.</text>
</comment>
<evidence type="ECO:0000256" key="6">
    <source>
        <dbReference type="ARBA" id="ARBA00022958"/>
    </source>
</evidence>
<dbReference type="GO" id="GO:0003938">
    <property type="term" value="F:IMP dehydrogenase activity"/>
    <property type="evidence" value="ECO:0007669"/>
    <property type="project" value="UniProtKB-UniRule"/>
</dbReference>
<evidence type="ECO:0000259" key="19">
    <source>
        <dbReference type="PROSITE" id="PS51371"/>
    </source>
</evidence>
<evidence type="ECO:0000256" key="10">
    <source>
        <dbReference type="ARBA" id="ARBA00048028"/>
    </source>
</evidence>
<dbReference type="SUPFAM" id="SSF51412">
    <property type="entry name" value="Inosine monophosphate dehydrogenase (IMPDH)"/>
    <property type="match status" value="1"/>
</dbReference>
<keyword evidence="12" id="KW-0963">Cytoplasm</keyword>
<evidence type="ECO:0000256" key="7">
    <source>
        <dbReference type="ARBA" id="ARBA00023002"/>
    </source>
</evidence>
<feature type="binding site" evidence="12">
    <location>
        <begin position="354"/>
        <end position="356"/>
    </location>
    <ligand>
        <name>IMP</name>
        <dbReference type="ChEBI" id="CHEBI:58053"/>
    </ligand>
</feature>
<evidence type="ECO:0000256" key="13">
    <source>
        <dbReference type="PIRSR" id="PIRSR000130-1"/>
    </source>
</evidence>
<comment type="subcellular location">
    <subcellularLocation>
        <location evidence="12">Cytoplasm</location>
    </subcellularLocation>
</comment>
<dbReference type="NCBIfam" id="TIGR01302">
    <property type="entry name" value="IMP_dehydrog"/>
    <property type="match status" value="1"/>
</dbReference>
<dbReference type="PROSITE" id="PS51371">
    <property type="entry name" value="CBS"/>
    <property type="match status" value="1"/>
</dbReference>
<feature type="active site" description="Thioimidate intermediate" evidence="12 13">
    <location>
        <position position="321"/>
    </location>
</feature>
<sequence>MDFTPPPIEDGFTAEKLFNQGFSYTYDDVIFLPHYIDFPADAVDLSTHLTRHLPLSIPVVASPMDTVSEAAMASAMASLGGIAIVHSNTSPSSQVSFLRAAKSRRVPILSEPVFCSSSAIVEHDDDFAGSPFLLVTDTGNSKGKLLGYVAKHDWTNGNDKSMKVSSYMSAPPVSVPWNADMARIEKVMESKKEHAVALVRDDEVVDLVTKEEVERVRGYPKLAAAGSVGADGEWMVGAAMGTREEDKERLEHLVKAGVNVVVLDSSQGNSIYQLEMIKYVKKVYPELDVIGGNVVTTYQAENLIQAGVDGLRVGMGSGSICTTQEVCAVGRGQATAVYKVSSIAYKSGVPVIADGGISNSGHIVKALSLGASTVMMGSFLAGSAEAPGAYEYQNGQRVKKYRGMGSLEAMTKGSDARYLGDAARLKIAQGVVGAVKDKGSVLNFIPYTLQAVRQGFQDIGASSLQSAHDLLRSRVLRLEVRTGAAQVEGGIHGLVSYEKKYY</sequence>
<feature type="binding site" evidence="12 14">
    <location>
        <begin position="264"/>
        <end position="266"/>
    </location>
    <ligand>
        <name>NAD(+)</name>
        <dbReference type="ChEBI" id="CHEBI:57540"/>
    </ligand>
</feature>
<gene>
    <name evidence="20" type="ORF">VNO77_08944</name>
</gene>
<comment type="function">
    <text evidence="11 12">Catalyzes the conversion of inosine 5'-phosphate (IMP) to xanthosine 5'-phosphate (XMP), the first committed and rate-limiting step in the de novo synthesis of guanine nucleotides, and therefore plays an important role in the regulation of cell growth.</text>
</comment>
<dbReference type="Proteomes" id="UP001367508">
    <property type="component" value="Unassembled WGS sequence"/>
</dbReference>
<comment type="activity regulation">
    <text evidence="12">Mycophenolic acid (MPA) is a non-competitive inhibitor that prevents formation of the closed enzyme conformation by binding to the same site as the amobile flap. In contrast, mizoribine monophosphate (MZP) is a competitive inhibitor that induces the closed conformation. MPA is a potent inhibitor of mammalian IMPDHs but a poor inhibitor of the bacterial enzymes. MZP is a more potent inhibitor of bacterial IMPDH.</text>
</comment>
<comment type="pathway">
    <text evidence="12 18">Purine metabolism; XMP biosynthesis via de novo pathway; XMP from IMP: step 1/1.</text>
</comment>
<comment type="catalytic activity">
    <reaction evidence="10 12 18">
        <text>IMP + NAD(+) + H2O = XMP + NADH + H(+)</text>
        <dbReference type="Rhea" id="RHEA:11708"/>
        <dbReference type="ChEBI" id="CHEBI:15377"/>
        <dbReference type="ChEBI" id="CHEBI:15378"/>
        <dbReference type="ChEBI" id="CHEBI:57464"/>
        <dbReference type="ChEBI" id="CHEBI:57540"/>
        <dbReference type="ChEBI" id="CHEBI:57945"/>
        <dbReference type="ChEBI" id="CHEBI:58053"/>
        <dbReference type="EC" id="1.1.1.205"/>
    </reaction>
</comment>
<feature type="binding site" description="in other chain" evidence="12 15">
    <location>
        <position position="321"/>
    </location>
    <ligand>
        <name>K(+)</name>
        <dbReference type="ChEBI" id="CHEBI:29103"/>
        <note>ligand shared between two tetrameric partners</note>
    </ligand>
</feature>
<keyword evidence="5 12" id="KW-0658">Purine biosynthesis</keyword>
<evidence type="ECO:0000256" key="12">
    <source>
        <dbReference type="HAMAP-Rule" id="MF_03156"/>
    </source>
</evidence>
<proteinExistence type="inferred from homology"/>
<dbReference type="PROSITE" id="PS00487">
    <property type="entry name" value="IMP_DH_GMP_RED"/>
    <property type="match status" value="1"/>
</dbReference>
<dbReference type="SMART" id="SM01240">
    <property type="entry name" value="IMPDH"/>
    <property type="match status" value="1"/>
</dbReference>
<dbReference type="AlphaFoldDB" id="A0AAN9MEC4"/>
<feature type="binding site" evidence="12">
    <location>
        <begin position="401"/>
        <end position="405"/>
    </location>
    <ligand>
        <name>IMP</name>
        <dbReference type="ChEBI" id="CHEBI:58053"/>
    </ligand>
</feature>
<reference evidence="20 21" key="1">
    <citation type="submission" date="2024-01" db="EMBL/GenBank/DDBJ databases">
        <title>The genomes of 5 underutilized Papilionoideae crops provide insights into root nodulation and disease resistanc.</title>
        <authorList>
            <person name="Jiang F."/>
        </authorList>
    </citation>
    <scope>NUCLEOTIDE SEQUENCE [LARGE SCALE GENOMIC DNA]</scope>
    <source>
        <strain evidence="20">LVBAO_FW01</strain>
        <tissue evidence="20">Leaves</tissue>
    </source>
</reference>
<keyword evidence="21" id="KW-1185">Reference proteome</keyword>
<dbReference type="GO" id="GO:0046872">
    <property type="term" value="F:metal ion binding"/>
    <property type="evidence" value="ECO:0007669"/>
    <property type="project" value="UniProtKB-UniRule"/>
</dbReference>
<dbReference type="HAMAP" id="MF_01964">
    <property type="entry name" value="IMPDH"/>
    <property type="match status" value="1"/>
</dbReference>
<evidence type="ECO:0000256" key="16">
    <source>
        <dbReference type="PROSITE-ProRule" id="PRU00703"/>
    </source>
</evidence>
<dbReference type="GO" id="GO:0006183">
    <property type="term" value="P:GTP biosynthetic process"/>
    <property type="evidence" value="ECO:0007669"/>
    <property type="project" value="TreeGrafter"/>
</dbReference>
<dbReference type="PANTHER" id="PTHR11911">
    <property type="entry name" value="INOSINE-5-MONOPHOSPHATE DEHYDROGENASE RELATED"/>
    <property type="match status" value="1"/>
</dbReference>
<name>A0AAN9MEC4_CANGL</name>
<keyword evidence="9 16" id="KW-0129">CBS domain</keyword>
<protein>
    <recommendedName>
        <fullName evidence="12 18">Inosine-5'-monophosphate dehydrogenase</fullName>
        <shortName evidence="12">IMP dehydrogenase</shortName>
        <shortName evidence="12">IMPD</shortName>
        <shortName evidence="12">IMPDH</shortName>
        <ecNumber evidence="12 18">1.1.1.205</ecNumber>
    </recommendedName>
</protein>
<dbReference type="GO" id="GO:0005737">
    <property type="term" value="C:cytoplasm"/>
    <property type="evidence" value="ECO:0007669"/>
    <property type="project" value="UniProtKB-SubCell"/>
</dbReference>
<evidence type="ECO:0000256" key="18">
    <source>
        <dbReference type="RuleBase" id="RU003928"/>
    </source>
</evidence>
<evidence type="ECO:0000256" key="11">
    <source>
        <dbReference type="ARBA" id="ARBA00056556"/>
    </source>
</evidence>
<keyword evidence="8 12" id="KW-0520">NAD</keyword>
<evidence type="ECO:0000313" key="20">
    <source>
        <dbReference type="EMBL" id="KAK7350383.1"/>
    </source>
</evidence>
<evidence type="ECO:0000256" key="4">
    <source>
        <dbReference type="ARBA" id="ARBA00022749"/>
    </source>
</evidence>
<dbReference type="InterPro" id="IPR001093">
    <property type="entry name" value="IMP_DH_GMPRt"/>
</dbReference>
<dbReference type="FunFam" id="3.20.20.70:FF:000086">
    <property type="entry name" value="IMP dehydrogenase, putative"/>
    <property type="match status" value="1"/>
</dbReference>
<evidence type="ECO:0000256" key="17">
    <source>
        <dbReference type="RuleBase" id="RU003927"/>
    </source>
</evidence>
<evidence type="ECO:0000256" key="2">
    <source>
        <dbReference type="ARBA" id="ARBA00005502"/>
    </source>
</evidence>
<dbReference type="EMBL" id="JAYMYQ010000002">
    <property type="protein sequence ID" value="KAK7350383.1"/>
    <property type="molecule type" value="Genomic_DNA"/>
</dbReference>
<dbReference type="GO" id="GO:0000166">
    <property type="term" value="F:nucleotide binding"/>
    <property type="evidence" value="ECO:0007669"/>
    <property type="project" value="UniProtKB-UniRule"/>
</dbReference>